<reference evidence="2 3" key="1">
    <citation type="journal article" date="2014" name="PLoS Genet.">
        <title>Phylogenetically driven sequencing of extremely halophilic archaea reveals strategies for static and dynamic osmo-response.</title>
        <authorList>
            <person name="Becker E.A."/>
            <person name="Seitzer P.M."/>
            <person name="Tritt A."/>
            <person name="Larsen D."/>
            <person name="Krusor M."/>
            <person name="Yao A.I."/>
            <person name="Wu D."/>
            <person name="Madern D."/>
            <person name="Eisen J.A."/>
            <person name="Darling A.E."/>
            <person name="Facciotti M.T."/>
        </authorList>
    </citation>
    <scope>NUCLEOTIDE SEQUENCE [LARGE SCALE GENOMIC DNA]</scope>
    <source>
        <strain evidence="2 3">DSM 8989</strain>
    </source>
</reference>
<sequence length="140" mass="15726">MPLFVDTNALFAYFYRPSSQHDEVRTVIRAIGAGDLPYNPLLTNQYVLDEVVTLLLSRADTRAAHEALGSILDEPTFEVLGVEPQLVERAVGRFRRYDDQTISLTDHMIAVQADERGVDHLFTYDGDFRTVGVTVVPRDA</sequence>
<keyword evidence="3" id="KW-1185">Reference proteome</keyword>
<dbReference type="GO" id="GO:0004521">
    <property type="term" value="F:RNA endonuclease activity"/>
    <property type="evidence" value="ECO:0007669"/>
    <property type="project" value="InterPro"/>
</dbReference>
<dbReference type="Proteomes" id="UP000011625">
    <property type="component" value="Unassembled WGS sequence"/>
</dbReference>
<gene>
    <name evidence="2" type="ORF">C450_18789</name>
</gene>
<evidence type="ECO:0000313" key="2">
    <source>
        <dbReference type="EMBL" id="EMA48866.1"/>
    </source>
</evidence>
<accession>M0MTB0</accession>
<dbReference type="PATRIC" id="fig|1227456.3.peg.3822"/>
<dbReference type="PANTHER" id="PTHR42188">
    <property type="entry name" value="23S RRNA-SPECIFIC ENDONUCLEASE VAPC20"/>
    <property type="match status" value="1"/>
</dbReference>
<dbReference type="Gene3D" id="3.40.50.1010">
    <property type="entry name" value="5'-nuclease"/>
    <property type="match status" value="1"/>
</dbReference>
<feature type="domain" description="PIN" evidence="1">
    <location>
        <begin position="4"/>
        <end position="132"/>
    </location>
</feature>
<dbReference type="EMBL" id="AOME01000082">
    <property type="protein sequence ID" value="EMA48866.1"/>
    <property type="molecule type" value="Genomic_DNA"/>
</dbReference>
<protein>
    <recommendedName>
        <fullName evidence="1">PIN domain-containing protein</fullName>
    </recommendedName>
</protein>
<evidence type="ECO:0000313" key="3">
    <source>
        <dbReference type="Proteomes" id="UP000011625"/>
    </source>
</evidence>
<dbReference type="GO" id="GO:0016075">
    <property type="term" value="P:rRNA catabolic process"/>
    <property type="evidence" value="ECO:0007669"/>
    <property type="project" value="TreeGrafter"/>
</dbReference>
<comment type="caution">
    <text evidence="2">The sequence shown here is derived from an EMBL/GenBank/DDBJ whole genome shotgun (WGS) entry which is preliminary data.</text>
</comment>
<name>M0MTB0_9EURY</name>
<dbReference type="SUPFAM" id="SSF88723">
    <property type="entry name" value="PIN domain-like"/>
    <property type="match status" value="1"/>
</dbReference>
<dbReference type="InterPro" id="IPR002716">
    <property type="entry name" value="PIN_dom"/>
</dbReference>
<evidence type="ECO:0000259" key="1">
    <source>
        <dbReference type="Pfam" id="PF01850"/>
    </source>
</evidence>
<dbReference type="InterPro" id="IPR039018">
    <property type="entry name" value="VapC20-like"/>
</dbReference>
<dbReference type="PANTHER" id="PTHR42188:SF1">
    <property type="entry name" value="23S RRNA-SPECIFIC ENDONUCLEASE VAPC20"/>
    <property type="match status" value="1"/>
</dbReference>
<dbReference type="Pfam" id="PF01850">
    <property type="entry name" value="PIN"/>
    <property type="match status" value="1"/>
</dbReference>
<dbReference type="STRING" id="1227456.C450_18789"/>
<dbReference type="InterPro" id="IPR029060">
    <property type="entry name" value="PIN-like_dom_sf"/>
</dbReference>
<organism evidence="2 3">
    <name type="scientific">Halococcus salifodinae DSM 8989</name>
    <dbReference type="NCBI Taxonomy" id="1227456"/>
    <lineage>
        <taxon>Archaea</taxon>
        <taxon>Methanobacteriati</taxon>
        <taxon>Methanobacteriota</taxon>
        <taxon>Stenosarchaea group</taxon>
        <taxon>Halobacteria</taxon>
        <taxon>Halobacteriales</taxon>
        <taxon>Halococcaceae</taxon>
        <taxon>Halococcus</taxon>
    </lineage>
</organism>
<dbReference type="AlphaFoldDB" id="M0MTB0"/>
<proteinExistence type="predicted"/>